<dbReference type="STRING" id="1869.MB27_28615"/>
<keyword evidence="3" id="KW-1185">Reference proteome</keyword>
<proteinExistence type="predicted"/>
<evidence type="ECO:0000313" key="3">
    <source>
        <dbReference type="Proteomes" id="UP000054537"/>
    </source>
</evidence>
<accession>A0A0A6UHB2</accession>
<keyword evidence="1" id="KW-1133">Transmembrane helix</keyword>
<dbReference type="EMBL" id="JRTT01000043">
    <property type="protein sequence ID" value="KHD74483.1"/>
    <property type="molecule type" value="Genomic_DNA"/>
</dbReference>
<gene>
    <name evidence="2" type="ORF">MB27_28615</name>
</gene>
<sequence length="239" mass="25418">MYLKQFLRLVLGAMGTFFALLSVYAVVTAVQGDDSGATAAVFFGIAAVVAFALPTPVSWLAGKVVGVIAPPLRRALAAVPRPRWKIRSPRFGSVRRAGGVLPAILAASTGDGIGLLSIVSGPDDPPADWTPGEMAAEQHMRAHGFPDARLTEPRFDEGVDIVAETAVARVTTQEQQVSVPMVRRLRDTLPDLASHLFYSTAGYTKITVATADKIGVSLFLIDAHRAVVPVNTHARRISP</sequence>
<organism evidence="2 3">
    <name type="scientific">Actinoplanes utahensis</name>
    <dbReference type="NCBI Taxonomy" id="1869"/>
    <lineage>
        <taxon>Bacteria</taxon>
        <taxon>Bacillati</taxon>
        <taxon>Actinomycetota</taxon>
        <taxon>Actinomycetes</taxon>
        <taxon>Micromonosporales</taxon>
        <taxon>Micromonosporaceae</taxon>
        <taxon>Actinoplanes</taxon>
    </lineage>
</organism>
<dbReference type="Proteomes" id="UP000054537">
    <property type="component" value="Unassembled WGS sequence"/>
</dbReference>
<feature type="transmembrane region" description="Helical" evidence="1">
    <location>
        <begin position="35"/>
        <end position="53"/>
    </location>
</feature>
<name>A0A0A6UHB2_ACTUT</name>
<comment type="caution">
    <text evidence="2">The sequence shown here is derived from an EMBL/GenBank/DDBJ whole genome shotgun (WGS) entry which is preliminary data.</text>
</comment>
<keyword evidence="1" id="KW-0812">Transmembrane</keyword>
<dbReference type="AlphaFoldDB" id="A0A0A6UHB2"/>
<dbReference type="eggNOG" id="COG4127">
    <property type="taxonomic scope" value="Bacteria"/>
</dbReference>
<protein>
    <recommendedName>
        <fullName evidence="4">Restriction endonuclease type IV Mrr domain-containing protein</fullName>
    </recommendedName>
</protein>
<reference evidence="2 3" key="1">
    <citation type="submission" date="2014-10" db="EMBL/GenBank/DDBJ databases">
        <title>Draft genome sequence of Actinoplanes utahensis NRRL 12052.</title>
        <authorList>
            <person name="Velasco-Bucheli B."/>
            <person name="del Cerro C."/>
            <person name="Hormigo D."/>
            <person name="Garcia J.L."/>
            <person name="Acebal C."/>
            <person name="Arroyo M."/>
            <person name="de la Mata I."/>
        </authorList>
    </citation>
    <scope>NUCLEOTIDE SEQUENCE [LARGE SCALE GENOMIC DNA]</scope>
    <source>
        <strain evidence="2 3">NRRL 12052</strain>
    </source>
</reference>
<dbReference type="RefSeq" id="WP_043529481.1">
    <property type="nucleotide sequence ID" value="NZ_BAABKU010000010.1"/>
</dbReference>
<evidence type="ECO:0000256" key="1">
    <source>
        <dbReference type="SAM" id="Phobius"/>
    </source>
</evidence>
<keyword evidence="1" id="KW-0472">Membrane</keyword>
<dbReference type="OrthoDB" id="3764233at2"/>
<evidence type="ECO:0000313" key="2">
    <source>
        <dbReference type="EMBL" id="KHD74483.1"/>
    </source>
</evidence>
<evidence type="ECO:0008006" key="4">
    <source>
        <dbReference type="Google" id="ProtNLM"/>
    </source>
</evidence>